<dbReference type="Gene3D" id="3.40.50.300">
    <property type="entry name" value="P-loop containing nucleotide triphosphate hydrolases"/>
    <property type="match status" value="1"/>
</dbReference>
<keyword evidence="6" id="KW-1185">Reference proteome</keyword>
<evidence type="ECO:0000259" key="4">
    <source>
        <dbReference type="Pfam" id="PF07724"/>
    </source>
</evidence>
<protein>
    <recommendedName>
        <fullName evidence="4">ATPase AAA-type core domain-containing protein</fullName>
    </recommendedName>
</protein>
<dbReference type="STRING" id="50376.A0A517LID2"/>
<dbReference type="OrthoDB" id="47330at2759"/>
<dbReference type="InterPro" id="IPR001270">
    <property type="entry name" value="ClpA/B"/>
</dbReference>
<evidence type="ECO:0000256" key="3">
    <source>
        <dbReference type="SAM" id="MobiDB-lite"/>
    </source>
</evidence>
<dbReference type="GO" id="GO:0034605">
    <property type="term" value="P:cellular response to heat"/>
    <property type="evidence" value="ECO:0007669"/>
    <property type="project" value="TreeGrafter"/>
</dbReference>
<reference evidence="5 6" key="1">
    <citation type="submission" date="2019-07" db="EMBL/GenBank/DDBJ databases">
        <title>Finished genome of Venturia effusa.</title>
        <authorList>
            <person name="Young C.A."/>
            <person name="Cox M.P."/>
            <person name="Ganley A.R.D."/>
            <person name="David W.J."/>
        </authorList>
    </citation>
    <scope>NUCLEOTIDE SEQUENCE [LARGE SCALE GENOMIC DNA]</scope>
    <source>
        <strain evidence="6">albino</strain>
    </source>
</reference>
<feature type="region of interest" description="Disordered" evidence="3">
    <location>
        <begin position="21"/>
        <end position="90"/>
    </location>
</feature>
<dbReference type="EMBL" id="CP042197">
    <property type="protein sequence ID" value="QDS75402.1"/>
    <property type="molecule type" value="Genomic_DNA"/>
</dbReference>
<feature type="compositionally biased region" description="Polar residues" evidence="3">
    <location>
        <begin position="50"/>
        <end position="65"/>
    </location>
</feature>
<keyword evidence="2" id="KW-0067">ATP-binding</keyword>
<dbReference type="GO" id="GO:0005524">
    <property type="term" value="F:ATP binding"/>
    <property type="evidence" value="ECO:0007669"/>
    <property type="project" value="UniProtKB-KW"/>
</dbReference>
<evidence type="ECO:0000313" key="5">
    <source>
        <dbReference type="EMBL" id="QDS75402.1"/>
    </source>
</evidence>
<dbReference type="AlphaFoldDB" id="A0A517LID2"/>
<feature type="domain" description="ATPase AAA-type core" evidence="4">
    <location>
        <begin position="380"/>
        <end position="530"/>
    </location>
</feature>
<dbReference type="PANTHER" id="PTHR11638:SF18">
    <property type="entry name" value="HEAT SHOCK PROTEIN 104"/>
    <property type="match status" value="1"/>
</dbReference>
<dbReference type="PRINTS" id="PR00300">
    <property type="entry name" value="CLPPROTEASEA"/>
</dbReference>
<keyword evidence="1" id="KW-0547">Nucleotide-binding</keyword>
<gene>
    <name evidence="5" type="ORF">FKW77_003031</name>
</gene>
<evidence type="ECO:0000256" key="2">
    <source>
        <dbReference type="ARBA" id="ARBA00022840"/>
    </source>
</evidence>
<dbReference type="InterPro" id="IPR050130">
    <property type="entry name" value="ClpA_ClpB"/>
</dbReference>
<dbReference type="Proteomes" id="UP000316270">
    <property type="component" value="Chromosome 13"/>
</dbReference>
<dbReference type="InterPro" id="IPR027417">
    <property type="entry name" value="P-loop_NTPase"/>
</dbReference>
<dbReference type="PANTHER" id="PTHR11638">
    <property type="entry name" value="ATP-DEPENDENT CLP PROTEASE"/>
    <property type="match status" value="1"/>
</dbReference>
<sequence length="683" mass="76017">MSSISPQFIRFTTPARLWGACEVPTKHKGPLETKEVGQAPKVERPAVQTPVRSTPQRSSANVQGTKDSDDNPKAAKKSAKSPTKRVETDKVLESLDSLSLTSPPNDPIRSELAYHRLAKGNNMNWNFQLPVPHNVSFGIEFATSNSVGLVSEYLASTMYHGKNAGNAKQVEDRVWDQLDQLDRDLIKRAINRPVNGFPVIFYAAMTNNVNVIRRIIVEYGASMDAVSDEHQLPLLAFVIVNGSIGGKDSTSVLKTLLSLGAAGDVFPKSFYSPYNTTLPYNGPAEEDMTDLGDVNKQWCRSVHIRTKLAGAINITQRYYLQKSTTIPKIKEREQQVAAATGVSALLGIPYLLIGQTDAAISLRTTLLSHFLFETVQPLVLVFAGPSGHGKTELARKLSELLSLDMTNVDCTKFTSVTGMFGGNSAYTRSENGSTLNNFIADHHTKACVVFLDEFEKTTWEIHNALLKPFKEGIYEDRRDNDVCDTSRFIWVLATNALDDEIMEFCDDHANIMLGENDPDDTSRKFLMRELSTWLREGFVAEFGAPLAGRISQFIPFLPFLDGEKAIGIEKCLLELKNQIYDPVDLAKKRFWGDVILKIRNSPAICKHLADLWYDRETGMRSLARAVQIDVRNNLIGTKYFETPGKIKDGQPKVEYVLDIRGGDTLVVTERSTNVEEVLEDEVS</sequence>
<dbReference type="GO" id="GO:0005737">
    <property type="term" value="C:cytoplasm"/>
    <property type="evidence" value="ECO:0007669"/>
    <property type="project" value="TreeGrafter"/>
</dbReference>
<dbReference type="InterPro" id="IPR003959">
    <property type="entry name" value="ATPase_AAA_core"/>
</dbReference>
<organism evidence="5 6">
    <name type="scientific">Venturia effusa</name>
    <dbReference type="NCBI Taxonomy" id="50376"/>
    <lineage>
        <taxon>Eukaryota</taxon>
        <taxon>Fungi</taxon>
        <taxon>Dikarya</taxon>
        <taxon>Ascomycota</taxon>
        <taxon>Pezizomycotina</taxon>
        <taxon>Dothideomycetes</taxon>
        <taxon>Pleosporomycetidae</taxon>
        <taxon>Venturiales</taxon>
        <taxon>Venturiaceae</taxon>
        <taxon>Venturia</taxon>
    </lineage>
</organism>
<dbReference type="GO" id="GO:0016887">
    <property type="term" value="F:ATP hydrolysis activity"/>
    <property type="evidence" value="ECO:0007669"/>
    <property type="project" value="InterPro"/>
</dbReference>
<feature type="compositionally biased region" description="Basic residues" evidence="3">
    <location>
        <begin position="74"/>
        <end position="83"/>
    </location>
</feature>
<evidence type="ECO:0000256" key="1">
    <source>
        <dbReference type="ARBA" id="ARBA00022741"/>
    </source>
</evidence>
<proteinExistence type="predicted"/>
<dbReference type="Pfam" id="PF07724">
    <property type="entry name" value="AAA_2"/>
    <property type="match status" value="1"/>
</dbReference>
<evidence type="ECO:0000313" key="6">
    <source>
        <dbReference type="Proteomes" id="UP000316270"/>
    </source>
</evidence>
<dbReference type="SUPFAM" id="SSF52540">
    <property type="entry name" value="P-loop containing nucleoside triphosphate hydrolases"/>
    <property type="match status" value="1"/>
</dbReference>
<accession>A0A517LID2</accession>
<name>A0A517LID2_9PEZI</name>